<protein>
    <submittedName>
        <fullName evidence="3">Uncharacterized protein</fullName>
    </submittedName>
</protein>
<keyword evidence="2" id="KW-0472">Membrane</keyword>
<accession>G0PH91</accession>
<keyword evidence="2" id="KW-0812">Transmembrane</keyword>
<evidence type="ECO:0000313" key="4">
    <source>
        <dbReference type="Proteomes" id="UP000008068"/>
    </source>
</evidence>
<dbReference type="InParanoid" id="G0PH91"/>
<organism evidence="4">
    <name type="scientific">Caenorhabditis brenneri</name>
    <name type="common">Nematode worm</name>
    <dbReference type="NCBI Taxonomy" id="135651"/>
    <lineage>
        <taxon>Eukaryota</taxon>
        <taxon>Metazoa</taxon>
        <taxon>Ecdysozoa</taxon>
        <taxon>Nematoda</taxon>
        <taxon>Chromadorea</taxon>
        <taxon>Rhabditida</taxon>
        <taxon>Rhabditina</taxon>
        <taxon>Rhabditomorpha</taxon>
        <taxon>Rhabditoidea</taxon>
        <taxon>Rhabditidae</taxon>
        <taxon>Peloderinae</taxon>
        <taxon>Caenorhabditis</taxon>
    </lineage>
</organism>
<sequence length="198" mass="22415">MIRKEKKVKKSDDVRCGTCHKLKGLCVMKNQTLACLQTVTLEELDAQLNRTSTPCQVIEPNNNSEPSLLMMSCAIVSACSFVGTFLHVLFPTFFPVMGRKFMEAIRMMWSFLKKNVIKLINWLQKMIRAKPEMPPLDLECPLIKNQPFSAPSAPLDSDQNNGNGDIQTESATELVETDEKPIEEEDEELRQFASQFAN</sequence>
<dbReference type="Proteomes" id="UP000008068">
    <property type="component" value="Unassembled WGS sequence"/>
</dbReference>
<evidence type="ECO:0000313" key="3">
    <source>
        <dbReference type="EMBL" id="EGT56179.1"/>
    </source>
</evidence>
<dbReference type="EMBL" id="GL380467">
    <property type="protein sequence ID" value="EGT56179.1"/>
    <property type="molecule type" value="Genomic_DNA"/>
</dbReference>
<evidence type="ECO:0000256" key="1">
    <source>
        <dbReference type="SAM" id="MobiDB-lite"/>
    </source>
</evidence>
<dbReference type="HOGENOM" id="CLU_1379231_0_0_1"/>
<name>G0PH91_CAEBE</name>
<keyword evidence="2" id="KW-1133">Transmembrane helix</keyword>
<reference evidence="4" key="1">
    <citation type="submission" date="2011-07" db="EMBL/GenBank/DDBJ databases">
        <authorList>
            <consortium name="Caenorhabditis brenneri Sequencing and Analysis Consortium"/>
            <person name="Wilson R.K."/>
        </authorList>
    </citation>
    <scope>NUCLEOTIDE SEQUENCE [LARGE SCALE GENOMIC DNA]</scope>
    <source>
        <strain evidence="4">PB2801</strain>
    </source>
</reference>
<feature type="transmembrane region" description="Helical" evidence="2">
    <location>
        <begin position="68"/>
        <end position="90"/>
    </location>
</feature>
<dbReference type="AlphaFoldDB" id="G0PH91"/>
<gene>
    <name evidence="3" type="ORF">CAEBREN_15161</name>
</gene>
<keyword evidence="4" id="KW-1185">Reference proteome</keyword>
<feature type="compositionally biased region" description="Polar residues" evidence="1">
    <location>
        <begin position="157"/>
        <end position="171"/>
    </location>
</feature>
<evidence type="ECO:0000256" key="2">
    <source>
        <dbReference type="SAM" id="Phobius"/>
    </source>
</evidence>
<proteinExistence type="predicted"/>
<feature type="region of interest" description="Disordered" evidence="1">
    <location>
        <begin position="150"/>
        <end position="198"/>
    </location>
</feature>